<dbReference type="PANTHER" id="PTHR31321">
    <property type="entry name" value="ACYL-COA THIOESTER HYDROLASE YBHC-RELATED"/>
    <property type="match status" value="1"/>
</dbReference>
<dbReference type="Proteomes" id="UP000310754">
    <property type="component" value="Unassembled WGS sequence"/>
</dbReference>
<dbReference type="EMBL" id="SSOA01000001">
    <property type="protein sequence ID" value="THF54182.1"/>
    <property type="molecule type" value="Genomic_DNA"/>
</dbReference>
<dbReference type="AlphaFoldDB" id="A0A4S4A6L9"/>
<dbReference type="GO" id="GO:0042545">
    <property type="term" value="P:cell wall modification"/>
    <property type="evidence" value="ECO:0007669"/>
    <property type="project" value="InterPro"/>
</dbReference>
<dbReference type="Gene3D" id="2.160.20.10">
    <property type="entry name" value="Single-stranded right-handed beta-helix, Pectin lyase-like"/>
    <property type="match status" value="1"/>
</dbReference>
<gene>
    <name evidence="5" type="ORF">E6C51_03590</name>
</gene>
<dbReference type="GO" id="GO:0030599">
    <property type="term" value="F:pectinesterase activity"/>
    <property type="evidence" value="ECO:0007669"/>
    <property type="project" value="InterPro"/>
</dbReference>
<comment type="caution">
    <text evidence="5">The sequence shown here is derived from an EMBL/GenBank/DDBJ whole genome shotgun (WGS) entry which is preliminary data.</text>
</comment>
<evidence type="ECO:0000313" key="5">
    <source>
        <dbReference type="EMBL" id="THF54182.1"/>
    </source>
</evidence>
<dbReference type="InterPro" id="IPR011050">
    <property type="entry name" value="Pectin_lyase_fold/virulence"/>
</dbReference>
<proteinExistence type="inferred from homology"/>
<reference evidence="5 6" key="1">
    <citation type="submission" date="2019-04" db="EMBL/GenBank/DDBJ databases">
        <title>Rhizobium terrae sp. nov., isolated from a paddy soil.</title>
        <authorList>
            <person name="Lin S.-Y."/>
            <person name="Hameed A."/>
            <person name="Huang H.-I."/>
            <person name="Young C.-C."/>
        </authorList>
    </citation>
    <scope>NUCLEOTIDE SEQUENCE [LARGE SCALE GENOMIC DNA]</scope>
    <source>
        <strain evidence="5 6">CC-HIH110</strain>
    </source>
</reference>
<feature type="domain" description="Pectinesterase catalytic" evidence="4">
    <location>
        <begin position="52"/>
        <end position="355"/>
    </location>
</feature>
<evidence type="ECO:0000313" key="6">
    <source>
        <dbReference type="Proteomes" id="UP000310754"/>
    </source>
</evidence>
<sequence length="387" mass="42189">MPHLSRRVFTEGCFMAALIYGASPKLALAINRNRPDAIVDQNHGGQNLHNSTPTYATVADAIAAAPDQNTTPWTIVLMPGHYREKLTITKPNICLVGSGRDETCIVFDAFAGAEKPDGTGQWGTPGSATLTINAADFKACHLTIANGFDFLDNDRRDPHGADRIGASQAVAIFLGNGADKSLFYDVAMTGYQDTLFADRGRSLFSHCFISGNVDFIFGGGAALFDHCDIISRGRANKTTLPAGFVSAPSTAKENSFGLIFRHCLLKKENVDQPAGSHYLGRPWHPTRDFEDGRYADPDAVGQAVFLNCHMEDHIAKDGWTSMSGLAKDGQRKWFQPLADARFFEYKSTGPGADINANRPQLSDAEALTYNPDHILGDWKRARNHLNL</sequence>
<organism evidence="5 6">
    <name type="scientific">Allorhizobium terrae</name>
    <dbReference type="NCBI Taxonomy" id="1848972"/>
    <lineage>
        <taxon>Bacteria</taxon>
        <taxon>Pseudomonadati</taxon>
        <taxon>Pseudomonadota</taxon>
        <taxon>Alphaproteobacteria</taxon>
        <taxon>Hyphomicrobiales</taxon>
        <taxon>Rhizobiaceae</taxon>
        <taxon>Rhizobium/Agrobacterium group</taxon>
        <taxon>Allorhizobium</taxon>
    </lineage>
</organism>
<keyword evidence="2" id="KW-0378">Hydrolase</keyword>
<dbReference type="InterPro" id="IPR012334">
    <property type="entry name" value="Pectin_lyas_fold"/>
</dbReference>
<keyword evidence="6" id="KW-1185">Reference proteome</keyword>
<dbReference type="PANTHER" id="PTHR31321:SF57">
    <property type="entry name" value="PECTINESTERASE 53-RELATED"/>
    <property type="match status" value="1"/>
</dbReference>
<evidence type="ECO:0000256" key="2">
    <source>
        <dbReference type="ARBA" id="ARBA00022801"/>
    </source>
</evidence>
<evidence type="ECO:0000256" key="1">
    <source>
        <dbReference type="ARBA" id="ARBA00008891"/>
    </source>
</evidence>
<evidence type="ECO:0000259" key="4">
    <source>
        <dbReference type="Pfam" id="PF01095"/>
    </source>
</evidence>
<dbReference type="InterPro" id="IPR000070">
    <property type="entry name" value="Pectinesterase_cat"/>
</dbReference>
<dbReference type="GO" id="GO:0009279">
    <property type="term" value="C:cell outer membrane"/>
    <property type="evidence" value="ECO:0007669"/>
    <property type="project" value="TreeGrafter"/>
</dbReference>
<dbReference type="SUPFAM" id="SSF51126">
    <property type="entry name" value="Pectin lyase-like"/>
    <property type="match status" value="1"/>
</dbReference>
<keyword evidence="3" id="KW-0063">Aspartyl esterase</keyword>
<protein>
    <submittedName>
        <fullName evidence="5">Pectinesterase A</fullName>
    </submittedName>
</protein>
<comment type="similarity">
    <text evidence="1">Belongs to the pectinesterase family.</text>
</comment>
<accession>A0A4S4A6L9</accession>
<dbReference type="Pfam" id="PF01095">
    <property type="entry name" value="Pectinesterase"/>
    <property type="match status" value="1"/>
</dbReference>
<name>A0A4S4A6L9_9HYPH</name>
<evidence type="ECO:0000256" key="3">
    <source>
        <dbReference type="ARBA" id="ARBA00023085"/>
    </source>
</evidence>